<dbReference type="InterPro" id="IPR010989">
    <property type="entry name" value="SNARE"/>
</dbReference>
<keyword evidence="7" id="KW-0833">Ubl conjugation pathway</keyword>
<dbReference type="Gene3D" id="1.20.58.70">
    <property type="match status" value="1"/>
</dbReference>
<feature type="domain" description="RING-type" evidence="11">
    <location>
        <begin position="8"/>
        <end position="57"/>
    </location>
</feature>
<dbReference type="PROSITE" id="PS51873">
    <property type="entry name" value="TRIAD"/>
    <property type="match status" value="1"/>
</dbReference>
<keyword evidence="14" id="KW-1185">Reference proteome</keyword>
<accession>A0A9N9G6T7</accession>
<dbReference type="SUPFAM" id="SSF57850">
    <property type="entry name" value="RING/U-box"/>
    <property type="match status" value="3"/>
</dbReference>
<evidence type="ECO:0000256" key="4">
    <source>
        <dbReference type="ARBA" id="ARBA00022723"/>
    </source>
</evidence>
<dbReference type="AlphaFoldDB" id="A0A9N9G6T7"/>
<dbReference type="EMBL" id="CAJVPI010000954">
    <property type="protein sequence ID" value="CAG8584752.1"/>
    <property type="molecule type" value="Genomic_DNA"/>
</dbReference>
<dbReference type="Pfam" id="PF00804">
    <property type="entry name" value="Syntaxin"/>
    <property type="match status" value="1"/>
</dbReference>
<comment type="catalytic activity">
    <reaction evidence="1">
        <text>[E2 ubiquitin-conjugating enzyme]-S-ubiquitinyl-L-cysteine + [acceptor protein]-L-lysine = [E2 ubiquitin-conjugating enzyme]-L-cysteine + [acceptor protein]-N(6)-ubiquitinyl-L-lysine.</text>
        <dbReference type="EC" id="2.3.2.31"/>
    </reaction>
</comment>
<dbReference type="SMART" id="SM00503">
    <property type="entry name" value="SynN"/>
    <property type="match status" value="1"/>
</dbReference>
<dbReference type="Gene3D" id="3.30.40.10">
    <property type="entry name" value="Zinc/RING finger domain, C3HC4 (zinc finger)"/>
    <property type="match status" value="1"/>
</dbReference>
<dbReference type="SMART" id="SM00647">
    <property type="entry name" value="IBR"/>
    <property type="match status" value="1"/>
</dbReference>
<keyword evidence="4" id="KW-0479">Metal-binding</keyword>
<evidence type="ECO:0000256" key="10">
    <source>
        <dbReference type="SAM" id="MobiDB-lite"/>
    </source>
</evidence>
<dbReference type="Pfam" id="PF01485">
    <property type="entry name" value="IBR"/>
    <property type="match status" value="1"/>
</dbReference>
<dbReference type="OrthoDB" id="10255013at2759"/>
<dbReference type="InterPro" id="IPR001841">
    <property type="entry name" value="Znf_RING"/>
</dbReference>
<dbReference type="InterPro" id="IPR031127">
    <property type="entry name" value="E3_UB_ligase_RBR"/>
</dbReference>
<dbReference type="PANTHER" id="PTHR11685">
    <property type="entry name" value="RBR FAMILY RING FINGER AND IBR DOMAIN-CONTAINING"/>
    <property type="match status" value="1"/>
</dbReference>
<dbReference type="EC" id="2.3.2.31" evidence="2"/>
<feature type="region of interest" description="Disordered" evidence="10">
    <location>
        <begin position="357"/>
        <end position="380"/>
    </location>
</feature>
<dbReference type="InterPro" id="IPR002867">
    <property type="entry name" value="IBR_dom"/>
</dbReference>
<evidence type="ECO:0000256" key="8">
    <source>
        <dbReference type="ARBA" id="ARBA00022833"/>
    </source>
</evidence>
<evidence type="ECO:0000256" key="3">
    <source>
        <dbReference type="ARBA" id="ARBA00022679"/>
    </source>
</evidence>
<keyword evidence="3" id="KW-0808">Transferase</keyword>
<dbReference type="PROSITE" id="PS50089">
    <property type="entry name" value="ZF_RING_2"/>
    <property type="match status" value="1"/>
</dbReference>
<dbReference type="GO" id="GO:0016192">
    <property type="term" value="P:vesicle-mediated transport"/>
    <property type="evidence" value="ECO:0007669"/>
    <property type="project" value="InterPro"/>
</dbReference>
<sequence length="489" mass="54845">MSSANKECSICCEERSESNFLKITKNCNHTNTVCKTCVNTHVQAELERKGLLEVQCPTAGCSNTLSHQDVKKLAVKAVFERYDTLSLNQTLQSFPDFRWCKNSKCGAGQIHFERDEAPIMTCNACGARSCYTHEIPWHEEMTCDAYEEARKAAEKATEDYLQRGTKACPKCGVHIEKNGGCDHMKLASSLTRMTESQSTSSGTRQSGTEEINIEMYDLEAGPLAEGSANTNARTSMSLGGFFKEVNSIRDMIRAIRDNMLAIADLYRRTLANITDDESMRMSRQLGLFVSETSRISLQVGQKLKFMELSSRSFSPGQDQTQMRVAQYAALVKQFMDTMSEYRQLQIENQTKYKNSITRQLHTAKPDATEDEDSQVLDNDTGQGYASQVREDTGRNQEFDEIVSHITPNFRFFLSTDPIRSEELNKLLLEMQTLVIEKDTPVPTPDDRSIVQIETSTTTDRVPGPLSAADKGNYDDIVVGGILYLCITLL</sequence>
<dbReference type="InterPro" id="IPR013083">
    <property type="entry name" value="Znf_RING/FYVE/PHD"/>
</dbReference>
<dbReference type="CDD" id="cd20335">
    <property type="entry name" value="BRcat_RBR"/>
    <property type="match status" value="1"/>
</dbReference>
<dbReference type="Proteomes" id="UP000789739">
    <property type="component" value="Unassembled WGS sequence"/>
</dbReference>
<gene>
    <name evidence="13" type="ORF">PBRASI_LOCUS6810</name>
</gene>
<comment type="caution">
    <text evidence="13">The sequence shown here is derived from an EMBL/GenBank/DDBJ whole genome shotgun (WGS) entry which is preliminary data.</text>
</comment>
<evidence type="ECO:0000313" key="14">
    <source>
        <dbReference type="Proteomes" id="UP000789739"/>
    </source>
</evidence>
<organism evidence="13 14">
    <name type="scientific">Paraglomus brasilianum</name>
    <dbReference type="NCBI Taxonomy" id="144538"/>
    <lineage>
        <taxon>Eukaryota</taxon>
        <taxon>Fungi</taxon>
        <taxon>Fungi incertae sedis</taxon>
        <taxon>Mucoromycota</taxon>
        <taxon>Glomeromycotina</taxon>
        <taxon>Glomeromycetes</taxon>
        <taxon>Paraglomerales</taxon>
        <taxon>Paraglomeraceae</taxon>
        <taxon>Paraglomus</taxon>
    </lineage>
</organism>
<evidence type="ECO:0000313" key="13">
    <source>
        <dbReference type="EMBL" id="CAG8584752.1"/>
    </source>
</evidence>
<dbReference type="InterPro" id="IPR044066">
    <property type="entry name" value="TRIAD_supradom"/>
</dbReference>
<evidence type="ECO:0000256" key="9">
    <source>
        <dbReference type="PROSITE-ProRule" id="PRU00175"/>
    </source>
</evidence>
<dbReference type="GO" id="GO:0016020">
    <property type="term" value="C:membrane"/>
    <property type="evidence" value="ECO:0007669"/>
    <property type="project" value="InterPro"/>
</dbReference>
<evidence type="ECO:0000256" key="6">
    <source>
        <dbReference type="ARBA" id="ARBA00022771"/>
    </source>
</evidence>
<dbReference type="SUPFAM" id="SSF47661">
    <property type="entry name" value="t-snare proteins"/>
    <property type="match status" value="1"/>
</dbReference>
<protein>
    <recommendedName>
        <fullName evidence="2">RBR-type E3 ubiquitin transferase</fullName>
        <ecNumber evidence="2">2.3.2.31</ecNumber>
    </recommendedName>
</protein>
<keyword evidence="5" id="KW-0677">Repeat</keyword>
<dbReference type="GO" id="GO:0061630">
    <property type="term" value="F:ubiquitin protein ligase activity"/>
    <property type="evidence" value="ECO:0007669"/>
    <property type="project" value="UniProtKB-EC"/>
</dbReference>
<dbReference type="Gene3D" id="1.20.120.1750">
    <property type="match status" value="1"/>
</dbReference>
<dbReference type="GO" id="GO:0016567">
    <property type="term" value="P:protein ubiquitination"/>
    <property type="evidence" value="ECO:0007669"/>
    <property type="project" value="InterPro"/>
</dbReference>
<evidence type="ECO:0000259" key="11">
    <source>
        <dbReference type="PROSITE" id="PS50089"/>
    </source>
</evidence>
<feature type="domain" description="RING-type" evidence="12">
    <location>
        <begin position="4"/>
        <end position="217"/>
    </location>
</feature>
<reference evidence="13" key="1">
    <citation type="submission" date="2021-06" db="EMBL/GenBank/DDBJ databases">
        <authorList>
            <person name="Kallberg Y."/>
            <person name="Tangrot J."/>
            <person name="Rosling A."/>
        </authorList>
    </citation>
    <scope>NUCLEOTIDE SEQUENCE</scope>
    <source>
        <strain evidence="13">BR232B</strain>
    </source>
</reference>
<evidence type="ECO:0000256" key="5">
    <source>
        <dbReference type="ARBA" id="ARBA00022737"/>
    </source>
</evidence>
<dbReference type="GO" id="GO:0008270">
    <property type="term" value="F:zinc ion binding"/>
    <property type="evidence" value="ECO:0007669"/>
    <property type="project" value="UniProtKB-KW"/>
</dbReference>
<dbReference type="InterPro" id="IPR006011">
    <property type="entry name" value="Syntaxin_N"/>
</dbReference>
<evidence type="ECO:0000256" key="2">
    <source>
        <dbReference type="ARBA" id="ARBA00012251"/>
    </source>
</evidence>
<proteinExistence type="predicted"/>
<keyword evidence="8" id="KW-0862">Zinc</keyword>
<evidence type="ECO:0000256" key="1">
    <source>
        <dbReference type="ARBA" id="ARBA00001798"/>
    </source>
</evidence>
<name>A0A9N9G6T7_9GLOM</name>
<evidence type="ECO:0000256" key="7">
    <source>
        <dbReference type="ARBA" id="ARBA00022786"/>
    </source>
</evidence>
<evidence type="ECO:0000259" key="12">
    <source>
        <dbReference type="PROSITE" id="PS51873"/>
    </source>
</evidence>
<keyword evidence="6 9" id="KW-0863">Zinc-finger</keyword>